<organism evidence="15 16">
    <name type="scientific">Rhynocoris fuscipes</name>
    <dbReference type="NCBI Taxonomy" id="488301"/>
    <lineage>
        <taxon>Eukaryota</taxon>
        <taxon>Metazoa</taxon>
        <taxon>Ecdysozoa</taxon>
        <taxon>Arthropoda</taxon>
        <taxon>Hexapoda</taxon>
        <taxon>Insecta</taxon>
        <taxon>Pterygota</taxon>
        <taxon>Neoptera</taxon>
        <taxon>Paraneoptera</taxon>
        <taxon>Hemiptera</taxon>
        <taxon>Heteroptera</taxon>
        <taxon>Panheteroptera</taxon>
        <taxon>Cimicomorpha</taxon>
        <taxon>Reduviidae</taxon>
        <taxon>Harpactorinae</taxon>
        <taxon>Harpactorini</taxon>
        <taxon>Rhynocoris</taxon>
    </lineage>
</organism>
<feature type="domain" description="RRN7-type" evidence="13">
    <location>
        <begin position="2"/>
        <end position="31"/>
    </location>
</feature>
<accession>A0AAW1CY82</accession>
<dbReference type="GO" id="GO:0070860">
    <property type="term" value="C:RNA polymerase I core factor complex"/>
    <property type="evidence" value="ECO:0007669"/>
    <property type="project" value="InterPro"/>
</dbReference>
<evidence type="ECO:0000256" key="8">
    <source>
        <dbReference type="ARBA" id="ARBA00023125"/>
    </source>
</evidence>
<evidence type="ECO:0000313" key="15">
    <source>
        <dbReference type="EMBL" id="KAK9501249.1"/>
    </source>
</evidence>
<dbReference type="Pfam" id="PF11781">
    <property type="entry name" value="Zn_ribbon_RRN7"/>
    <property type="match status" value="1"/>
</dbReference>
<evidence type="ECO:0000256" key="9">
    <source>
        <dbReference type="ARBA" id="ARBA00023163"/>
    </source>
</evidence>
<sequence length="726" mass="84043">MSKNPQCENCGGTDYILESGYYFCSECNVQSQEIIEQVYDFYGGRTTTVTKQIPAATVNDESVQKDSSLIRKSLTSWEVLNHILVGLVKELELLGASPELKRITLKLWAQYLMKIEVAFISKQVQKKPRLGVLFRKIDAELVYGAPENVSQAHRKPIYRPRKRKRVKSSSAVSDTSRTTASSRSEKHRLTLKKKALAKAEYLESGSMLSQSSILTMESLSETLSQASSQRSNKLRYTKHAKRSFVSLLESAKDLQELERKEVQSKLMSREAISVRHVTLMRIVAVLRLALILAEQDIHLADLFRWTEEGYLSLRNAEKLLPNDVTVEKDVKGVFGNYPDSRYQTENKVGNLSTLLGFHELKVNLRPTIVRYCNELSLPDEIMDIIDKLIYIHPAEVKVTTTSNYEGRAMAIIVFVLKLLFGLDGVTERKLSNLAKIINRDFDGKQPFNWIEWMKYINTRTAVCSHYHPSLREKYYPNSRVGGPDPFLSQWDNTPVRQILLRKHVIDNTIKDTVRRTLRGLMSDPVDPFPPSKTPLTSAINIILSKKQINLSQNVRNILNTDFKEYSVNYILSPDIEDFIEKKFNFTYSPELGCEHLKVKPTKFQSTTTRPFKSKNIKKIKLYLTDNERKIVDEEKPQQSIIKDESNTSNRLKNEDIYYFPHYYWIYRGNFRKQSTTVSQFDNLASEFFPESFLWLLRYCSSIIGQPIRDLYLELKYVQDIYFKFKF</sequence>
<evidence type="ECO:0000259" key="13">
    <source>
        <dbReference type="Pfam" id="PF11781"/>
    </source>
</evidence>
<comment type="similarity">
    <text evidence="2">Belongs to the RRN7/TAF1B family.</text>
</comment>
<feature type="compositionally biased region" description="Low complexity" evidence="12">
    <location>
        <begin position="168"/>
        <end position="182"/>
    </location>
</feature>
<evidence type="ECO:0000256" key="3">
    <source>
        <dbReference type="ARBA" id="ARBA00018994"/>
    </source>
</evidence>
<dbReference type="EMBL" id="JAPXFL010000009">
    <property type="protein sequence ID" value="KAK9501249.1"/>
    <property type="molecule type" value="Genomic_DNA"/>
</dbReference>
<dbReference type="InterPro" id="IPR033599">
    <property type="entry name" value="TAF1B/Rrn7"/>
</dbReference>
<dbReference type="AlphaFoldDB" id="A0AAW1CY82"/>
<keyword evidence="7" id="KW-0805">Transcription regulation</keyword>
<dbReference type="PANTHER" id="PTHR31576:SF2">
    <property type="entry name" value="TATA BOX-BINDING PROTEIN-ASSOCIATED FACTOR RNA POLYMERASE I SUBUNIT B"/>
    <property type="match status" value="1"/>
</dbReference>
<dbReference type="GO" id="GO:0042790">
    <property type="term" value="P:nucleolar large rRNA transcription by RNA polymerase I"/>
    <property type="evidence" value="ECO:0007669"/>
    <property type="project" value="TreeGrafter"/>
</dbReference>
<feature type="compositionally biased region" description="Basic residues" evidence="12">
    <location>
        <begin position="153"/>
        <end position="167"/>
    </location>
</feature>
<evidence type="ECO:0000256" key="2">
    <source>
        <dbReference type="ARBA" id="ARBA00006899"/>
    </source>
</evidence>
<dbReference type="InterPro" id="IPR048538">
    <property type="entry name" value="Rrn7_cyclin_C"/>
</dbReference>
<keyword evidence="9" id="KW-0804">Transcription</keyword>
<dbReference type="Pfam" id="PF20645">
    <property type="entry name" value="Rrn7_cyclin_C"/>
    <property type="match status" value="1"/>
</dbReference>
<feature type="domain" description="Rrn7/TAF1B C-terminal cyclin" evidence="14">
    <location>
        <begin position="362"/>
        <end position="458"/>
    </location>
</feature>
<keyword evidence="8" id="KW-0238">DNA-binding</keyword>
<protein>
    <recommendedName>
        <fullName evidence="3">TATA box-binding protein-associated factor RNA polymerase I subunit B</fullName>
    </recommendedName>
    <alternativeName>
        <fullName evidence="11">TATA box-binding protein-associated factor 1B</fullName>
    </alternativeName>
</protein>
<evidence type="ECO:0000256" key="11">
    <source>
        <dbReference type="ARBA" id="ARBA00032500"/>
    </source>
</evidence>
<proteinExistence type="inferred from homology"/>
<keyword evidence="10" id="KW-0539">Nucleus</keyword>
<keyword evidence="5" id="KW-0863">Zinc-finger</keyword>
<dbReference type="PANTHER" id="PTHR31576">
    <property type="entry name" value="TATA BOX-BINDING PROTEIN-ASSOCIATED FACTOR RNA POLYMERASE I SUBUNIT B"/>
    <property type="match status" value="1"/>
</dbReference>
<dbReference type="GO" id="GO:0001164">
    <property type="term" value="F:RNA polymerase I core promoter sequence-specific DNA binding"/>
    <property type="evidence" value="ECO:0007669"/>
    <property type="project" value="InterPro"/>
</dbReference>
<dbReference type="Proteomes" id="UP001461498">
    <property type="component" value="Unassembled WGS sequence"/>
</dbReference>
<evidence type="ECO:0000259" key="14">
    <source>
        <dbReference type="Pfam" id="PF20645"/>
    </source>
</evidence>
<evidence type="ECO:0000256" key="12">
    <source>
        <dbReference type="SAM" id="MobiDB-lite"/>
    </source>
</evidence>
<reference evidence="15 16" key="1">
    <citation type="submission" date="2022-12" db="EMBL/GenBank/DDBJ databases">
        <title>Chromosome-level genome assembly of true bugs.</title>
        <authorList>
            <person name="Ma L."/>
            <person name="Li H."/>
        </authorList>
    </citation>
    <scope>NUCLEOTIDE SEQUENCE [LARGE SCALE GENOMIC DNA]</scope>
    <source>
        <strain evidence="15">Lab_2022b</strain>
    </source>
</reference>
<evidence type="ECO:0000256" key="10">
    <source>
        <dbReference type="ARBA" id="ARBA00023242"/>
    </source>
</evidence>
<evidence type="ECO:0000256" key="5">
    <source>
        <dbReference type="ARBA" id="ARBA00022771"/>
    </source>
</evidence>
<evidence type="ECO:0000256" key="1">
    <source>
        <dbReference type="ARBA" id="ARBA00004604"/>
    </source>
</evidence>
<keyword evidence="16" id="KW-1185">Reference proteome</keyword>
<evidence type="ECO:0000256" key="7">
    <source>
        <dbReference type="ARBA" id="ARBA00023015"/>
    </source>
</evidence>
<dbReference type="GO" id="GO:0005668">
    <property type="term" value="C:RNA polymerase transcription factor SL1 complex"/>
    <property type="evidence" value="ECO:0007669"/>
    <property type="project" value="TreeGrafter"/>
</dbReference>
<comment type="caution">
    <text evidence="15">The sequence shown here is derived from an EMBL/GenBank/DDBJ whole genome shotgun (WGS) entry which is preliminary data.</text>
</comment>
<dbReference type="InterPro" id="IPR021752">
    <property type="entry name" value="TF_Rrn7_Zf"/>
</dbReference>
<gene>
    <name evidence="15" type="ORF">O3M35_011993</name>
</gene>
<keyword evidence="4" id="KW-0479">Metal-binding</keyword>
<dbReference type="GO" id="GO:0008270">
    <property type="term" value="F:zinc ion binding"/>
    <property type="evidence" value="ECO:0007669"/>
    <property type="project" value="UniProtKB-KW"/>
</dbReference>
<evidence type="ECO:0000313" key="16">
    <source>
        <dbReference type="Proteomes" id="UP001461498"/>
    </source>
</evidence>
<name>A0AAW1CY82_9HEMI</name>
<comment type="subcellular location">
    <subcellularLocation>
        <location evidence="1">Nucleus</location>
        <location evidence="1">Nucleolus</location>
    </subcellularLocation>
</comment>
<feature type="region of interest" description="Disordered" evidence="12">
    <location>
        <begin position="153"/>
        <end position="189"/>
    </location>
</feature>
<evidence type="ECO:0000256" key="6">
    <source>
        <dbReference type="ARBA" id="ARBA00022833"/>
    </source>
</evidence>
<evidence type="ECO:0000256" key="4">
    <source>
        <dbReference type="ARBA" id="ARBA00022723"/>
    </source>
</evidence>
<keyword evidence="6" id="KW-0862">Zinc</keyword>